<evidence type="ECO:0000313" key="3">
    <source>
        <dbReference type="Proteomes" id="UP000244173"/>
    </source>
</evidence>
<keyword evidence="3" id="KW-1185">Reference proteome</keyword>
<dbReference type="InterPro" id="IPR003735">
    <property type="entry name" value="Metal_Tscrpt_repr"/>
</dbReference>
<sequence length="106" mass="11516">MPALTSHEGCHPVTDKTVVRADKQKLIHRLNRIEGQVRGISGMIDDDRYCVDVLTQIASVKSALDGLAMQLLESHAKGCVSRAIEGGEGDAAIEELMGVFRKLTRS</sequence>
<dbReference type="Gene3D" id="1.20.58.1000">
    <property type="entry name" value="Metal-sensitive repressor, helix protomer"/>
    <property type="match status" value="1"/>
</dbReference>
<dbReference type="GO" id="GO:0045892">
    <property type="term" value="P:negative regulation of DNA-templated transcription"/>
    <property type="evidence" value="ECO:0007669"/>
    <property type="project" value="UniProtKB-ARBA"/>
</dbReference>
<dbReference type="Pfam" id="PF02583">
    <property type="entry name" value="Trns_repr_metal"/>
    <property type="match status" value="1"/>
</dbReference>
<dbReference type="PANTHER" id="PTHR33677">
    <property type="entry name" value="TRANSCRIPTIONAL REPRESSOR FRMR-RELATED"/>
    <property type="match status" value="1"/>
</dbReference>
<accession>A0A2U3TH47</accession>
<proteinExistence type="inferred from homology"/>
<dbReference type="GO" id="GO:0046872">
    <property type="term" value="F:metal ion binding"/>
    <property type="evidence" value="ECO:0007669"/>
    <property type="project" value="InterPro"/>
</dbReference>
<evidence type="ECO:0000313" key="2">
    <source>
        <dbReference type="EMBL" id="AVY92725.1"/>
    </source>
</evidence>
<dbReference type="KEGG" id="maer:DAI18_00675"/>
<dbReference type="InterPro" id="IPR038390">
    <property type="entry name" value="Metal_Tscrpt_repr_sf"/>
</dbReference>
<reference evidence="2 3" key="1">
    <citation type="submission" date="2018-04" db="EMBL/GenBank/DDBJ databases">
        <title>Denitrifier Microvirgula.</title>
        <authorList>
            <person name="Anderson E."/>
            <person name="Jang J."/>
            <person name="Ishii S."/>
        </authorList>
    </citation>
    <scope>NUCLEOTIDE SEQUENCE [LARGE SCALE GENOMIC DNA]</scope>
    <source>
        <strain evidence="2 3">BE2.4</strain>
    </source>
</reference>
<organism evidence="2 3">
    <name type="scientific">Microvirgula aerodenitrificans</name>
    <dbReference type="NCBI Taxonomy" id="57480"/>
    <lineage>
        <taxon>Bacteria</taxon>
        <taxon>Pseudomonadati</taxon>
        <taxon>Pseudomonadota</taxon>
        <taxon>Betaproteobacteria</taxon>
        <taxon>Neisseriales</taxon>
        <taxon>Aquaspirillaceae</taxon>
        <taxon>Microvirgula</taxon>
    </lineage>
</organism>
<dbReference type="STRING" id="1122240.GCA_000620105_00768"/>
<dbReference type="Proteomes" id="UP000244173">
    <property type="component" value="Chromosome"/>
</dbReference>
<gene>
    <name evidence="2" type="ORF">DAI18_00675</name>
</gene>
<evidence type="ECO:0000256" key="1">
    <source>
        <dbReference type="ARBA" id="ARBA00005260"/>
    </source>
</evidence>
<dbReference type="AlphaFoldDB" id="A0A2U3TH47"/>
<comment type="similarity">
    <text evidence="1">Belongs to the FrmR/RcnR family.</text>
</comment>
<dbReference type="OrthoDB" id="9806052at2"/>
<dbReference type="PANTHER" id="PTHR33677:SF3">
    <property type="entry name" value="COPPER-SENSING TRANSCRIPTIONAL REPRESSOR RICR"/>
    <property type="match status" value="1"/>
</dbReference>
<dbReference type="EMBL" id="CP028519">
    <property type="protein sequence ID" value="AVY92725.1"/>
    <property type="molecule type" value="Genomic_DNA"/>
</dbReference>
<name>A0A2U3TH47_9NEIS</name>
<dbReference type="CDD" id="cd10148">
    <property type="entry name" value="CsoR-like_DUF156"/>
    <property type="match status" value="1"/>
</dbReference>
<dbReference type="GO" id="GO:0003677">
    <property type="term" value="F:DNA binding"/>
    <property type="evidence" value="ECO:0007669"/>
    <property type="project" value="InterPro"/>
</dbReference>
<protein>
    <submittedName>
        <fullName evidence="2">Transcriptional regulator</fullName>
    </submittedName>
</protein>